<dbReference type="CDD" id="cd03135">
    <property type="entry name" value="GATase1_DJ-1"/>
    <property type="match status" value="1"/>
</dbReference>
<sequence length="178" mass="19476">MRVLCILTDGYEELEAVGTIALLRRAGIDMDISAVSAKEACGRFHITMSNLLDLDTIDPNAYDVLFFPGGPHYQILEANDNVMAILKTFMDADKVVAAICAAPTILGRQGYLKGKNYTCFTSMNEDFGGTYVDQYTVTDGNLITGRSAAAVIDFAFAIIEKLAGKEKAEAVKNEIYYY</sequence>
<proteinExistence type="predicted"/>
<protein>
    <submittedName>
        <fullName evidence="2">4-methyl-5(B-hydroxyethyl)-thiazole monophosphate biosynthesis/protein DJ-1</fullName>
    </submittedName>
</protein>
<comment type="caution">
    <text evidence="2">The sequence shown here is derived from an EMBL/GenBank/DDBJ whole genome shotgun (WGS) entry which is preliminary data.</text>
</comment>
<dbReference type="Pfam" id="PF01965">
    <property type="entry name" value="DJ-1_PfpI"/>
    <property type="match status" value="1"/>
</dbReference>
<dbReference type="InterPro" id="IPR002818">
    <property type="entry name" value="DJ-1/PfpI"/>
</dbReference>
<evidence type="ECO:0000313" key="3">
    <source>
        <dbReference type="Proteomes" id="UP000295773"/>
    </source>
</evidence>
<dbReference type="RefSeq" id="WP_132224360.1">
    <property type="nucleotide sequence ID" value="NZ_JANKBG010000005.1"/>
</dbReference>
<reference evidence="2 3" key="1">
    <citation type="submission" date="2019-03" db="EMBL/GenBank/DDBJ databases">
        <title>Genomic Encyclopedia of Type Strains, Phase IV (KMG-IV): sequencing the most valuable type-strain genomes for metagenomic binning, comparative biology and taxonomic classification.</title>
        <authorList>
            <person name="Goeker M."/>
        </authorList>
    </citation>
    <scope>NUCLEOTIDE SEQUENCE [LARGE SCALE GENOMIC DNA]</scope>
    <source>
        <strain evidence="2 3">DSM 29481</strain>
    </source>
</reference>
<keyword evidence="3" id="KW-1185">Reference proteome</keyword>
<name>A0A4R3TG69_9FIRM</name>
<dbReference type="Gene3D" id="3.40.50.880">
    <property type="match status" value="1"/>
</dbReference>
<dbReference type="PANTHER" id="PTHR48094:SF12">
    <property type="entry name" value="PARKINSON DISEASE PROTEIN 7 HOMOLOG"/>
    <property type="match status" value="1"/>
</dbReference>
<dbReference type="AlphaFoldDB" id="A0A4R3TG69"/>
<evidence type="ECO:0000259" key="1">
    <source>
        <dbReference type="Pfam" id="PF01965"/>
    </source>
</evidence>
<dbReference type="EMBL" id="SMBP01000006">
    <property type="protein sequence ID" value="TCU60580.1"/>
    <property type="molecule type" value="Genomic_DNA"/>
</dbReference>
<evidence type="ECO:0000313" key="2">
    <source>
        <dbReference type="EMBL" id="TCU60580.1"/>
    </source>
</evidence>
<gene>
    <name evidence="2" type="ORF">EDD61_10689</name>
</gene>
<dbReference type="InterPro" id="IPR050325">
    <property type="entry name" value="Prot/Nucl_acid_deglycase"/>
</dbReference>
<dbReference type="GO" id="GO:0005737">
    <property type="term" value="C:cytoplasm"/>
    <property type="evidence" value="ECO:0007669"/>
    <property type="project" value="TreeGrafter"/>
</dbReference>
<organism evidence="2 3">
    <name type="scientific">Longicatena caecimuris</name>
    <dbReference type="NCBI Taxonomy" id="1796635"/>
    <lineage>
        <taxon>Bacteria</taxon>
        <taxon>Bacillati</taxon>
        <taxon>Bacillota</taxon>
        <taxon>Erysipelotrichia</taxon>
        <taxon>Erysipelotrichales</taxon>
        <taxon>Erysipelotrichaceae</taxon>
        <taxon>Longicatena</taxon>
    </lineage>
</organism>
<accession>A0A4R3TG69</accession>
<dbReference type="Proteomes" id="UP000295773">
    <property type="component" value="Unassembled WGS sequence"/>
</dbReference>
<dbReference type="InterPro" id="IPR029062">
    <property type="entry name" value="Class_I_gatase-like"/>
</dbReference>
<dbReference type="SUPFAM" id="SSF52317">
    <property type="entry name" value="Class I glutamine amidotransferase-like"/>
    <property type="match status" value="1"/>
</dbReference>
<feature type="domain" description="DJ-1/PfpI" evidence="1">
    <location>
        <begin position="1"/>
        <end position="160"/>
    </location>
</feature>
<dbReference type="PANTHER" id="PTHR48094">
    <property type="entry name" value="PROTEIN/NUCLEIC ACID DEGLYCASE DJ-1-RELATED"/>
    <property type="match status" value="1"/>
</dbReference>